<dbReference type="Proteomes" id="UP000177268">
    <property type="component" value="Unassembled WGS sequence"/>
</dbReference>
<evidence type="ECO:0000256" key="3">
    <source>
        <dbReference type="PROSITE-ProRule" id="PRU00169"/>
    </source>
</evidence>
<dbReference type="Gene3D" id="3.40.50.2300">
    <property type="match status" value="1"/>
</dbReference>
<protein>
    <recommendedName>
        <fullName evidence="4">Response regulatory domain-containing protein</fullName>
    </recommendedName>
</protein>
<dbReference type="InterPro" id="IPR050595">
    <property type="entry name" value="Bact_response_regulator"/>
</dbReference>
<dbReference type="SUPFAM" id="SSF52172">
    <property type="entry name" value="CheY-like"/>
    <property type="match status" value="1"/>
</dbReference>
<evidence type="ECO:0000256" key="2">
    <source>
        <dbReference type="ARBA" id="ARBA00023012"/>
    </source>
</evidence>
<feature type="modified residue" description="4-aspartylphosphate" evidence="3">
    <location>
        <position position="53"/>
    </location>
</feature>
<accession>A0A1F5ZII9</accession>
<dbReference type="STRING" id="1798370.A2Z00_04305"/>
<dbReference type="GO" id="GO:0000160">
    <property type="term" value="P:phosphorelay signal transduction system"/>
    <property type="evidence" value="ECO:0007669"/>
    <property type="project" value="UniProtKB-KW"/>
</dbReference>
<feature type="domain" description="Response regulatory" evidence="4">
    <location>
        <begin position="4"/>
        <end position="120"/>
    </location>
</feature>
<dbReference type="PANTHER" id="PTHR44591:SF14">
    <property type="entry name" value="PROTEIN PILG"/>
    <property type="match status" value="1"/>
</dbReference>
<gene>
    <name evidence="5" type="ORF">A2Z00_04305</name>
</gene>
<dbReference type="PANTHER" id="PTHR44591">
    <property type="entry name" value="STRESS RESPONSE REGULATOR PROTEIN 1"/>
    <property type="match status" value="1"/>
</dbReference>
<sequence length="135" mass="15338">MSKTILIIEDDPYVQRYFERLFAHHNYTFEIVGSGEKGIDRANALIPALILLDVMMPVVDGLQTLAMLKSSRMTRDIMVVILTNYGEETIRSKMKQLGARDFIIKSDTPPEDLTKRIDMYLAEVDNKTAPKTKAS</sequence>
<comment type="caution">
    <text evidence="5">The sequence shown here is derived from an EMBL/GenBank/DDBJ whole genome shotgun (WGS) entry which is preliminary data.</text>
</comment>
<dbReference type="InterPro" id="IPR011006">
    <property type="entry name" value="CheY-like_superfamily"/>
</dbReference>
<reference evidence="5 6" key="1">
    <citation type="journal article" date="2016" name="Nat. Commun.">
        <title>Thousands of microbial genomes shed light on interconnected biogeochemical processes in an aquifer system.</title>
        <authorList>
            <person name="Anantharaman K."/>
            <person name="Brown C.T."/>
            <person name="Hug L.A."/>
            <person name="Sharon I."/>
            <person name="Castelle C.J."/>
            <person name="Probst A.J."/>
            <person name="Thomas B.C."/>
            <person name="Singh A."/>
            <person name="Wilkins M.J."/>
            <person name="Karaoz U."/>
            <person name="Brodie E.L."/>
            <person name="Williams K.H."/>
            <person name="Hubbard S.S."/>
            <person name="Banfield J.F."/>
        </authorList>
    </citation>
    <scope>NUCLEOTIDE SEQUENCE [LARGE SCALE GENOMIC DNA]</scope>
</reference>
<dbReference type="CDD" id="cd00156">
    <property type="entry name" value="REC"/>
    <property type="match status" value="1"/>
</dbReference>
<organism evidence="5 6">
    <name type="scientific">Candidatus Gottesmanbacteria bacterium RBG_13_45_10</name>
    <dbReference type="NCBI Taxonomy" id="1798370"/>
    <lineage>
        <taxon>Bacteria</taxon>
        <taxon>Candidatus Gottesmaniibacteriota</taxon>
    </lineage>
</organism>
<evidence type="ECO:0000256" key="1">
    <source>
        <dbReference type="ARBA" id="ARBA00022553"/>
    </source>
</evidence>
<dbReference type="InterPro" id="IPR001789">
    <property type="entry name" value="Sig_transdc_resp-reg_receiver"/>
</dbReference>
<keyword evidence="1 3" id="KW-0597">Phosphoprotein</keyword>
<evidence type="ECO:0000313" key="5">
    <source>
        <dbReference type="EMBL" id="OGG11917.1"/>
    </source>
</evidence>
<dbReference type="SMART" id="SM00448">
    <property type="entry name" value="REC"/>
    <property type="match status" value="1"/>
</dbReference>
<proteinExistence type="predicted"/>
<name>A0A1F5ZII9_9BACT</name>
<dbReference type="AlphaFoldDB" id="A0A1F5ZII9"/>
<evidence type="ECO:0000259" key="4">
    <source>
        <dbReference type="PROSITE" id="PS50110"/>
    </source>
</evidence>
<dbReference type="PROSITE" id="PS50110">
    <property type="entry name" value="RESPONSE_REGULATORY"/>
    <property type="match status" value="1"/>
</dbReference>
<evidence type="ECO:0000313" key="6">
    <source>
        <dbReference type="Proteomes" id="UP000177268"/>
    </source>
</evidence>
<dbReference type="EMBL" id="MFIZ01000010">
    <property type="protein sequence ID" value="OGG11917.1"/>
    <property type="molecule type" value="Genomic_DNA"/>
</dbReference>
<keyword evidence="2" id="KW-0902">Two-component regulatory system</keyword>
<dbReference type="Pfam" id="PF00072">
    <property type="entry name" value="Response_reg"/>
    <property type="match status" value="1"/>
</dbReference>